<dbReference type="Gene3D" id="3.30.70.270">
    <property type="match status" value="1"/>
</dbReference>
<reference evidence="4 5" key="1">
    <citation type="journal article" date="2016" name="Nat. Commun.">
        <title>Thousands of microbial genomes shed light on interconnected biogeochemical processes in an aquifer system.</title>
        <authorList>
            <person name="Anantharaman K."/>
            <person name="Brown C.T."/>
            <person name="Hug L.A."/>
            <person name="Sharon I."/>
            <person name="Castelle C.J."/>
            <person name="Probst A.J."/>
            <person name="Thomas B.C."/>
            <person name="Singh A."/>
            <person name="Wilkins M.J."/>
            <person name="Karaoz U."/>
            <person name="Brodie E.L."/>
            <person name="Williams K.H."/>
            <person name="Hubbard S.S."/>
            <person name="Banfield J.F."/>
        </authorList>
    </citation>
    <scope>NUCLEOTIDE SEQUENCE [LARGE SCALE GENOMIC DNA]</scope>
</reference>
<organism evidence="4 5">
    <name type="scientific">Candidatus Muproteobacteria bacterium RBG_16_60_9</name>
    <dbReference type="NCBI Taxonomy" id="1817755"/>
    <lineage>
        <taxon>Bacteria</taxon>
        <taxon>Pseudomonadati</taxon>
        <taxon>Pseudomonadota</taxon>
        <taxon>Candidatus Muproteobacteria</taxon>
    </lineage>
</organism>
<dbReference type="SUPFAM" id="SSF55781">
    <property type="entry name" value="GAF domain-like"/>
    <property type="match status" value="1"/>
</dbReference>
<dbReference type="Pfam" id="PF00990">
    <property type="entry name" value="GGDEF"/>
    <property type="match status" value="1"/>
</dbReference>
<proteinExistence type="predicted"/>
<dbReference type="InterPro" id="IPR050469">
    <property type="entry name" value="Diguanylate_Cyclase"/>
</dbReference>
<dbReference type="SUPFAM" id="SSF55073">
    <property type="entry name" value="Nucleotide cyclase"/>
    <property type="match status" value="1"/>
</dbReference>
<dbReference type="CDD" id="cd01949">
    <property type="entry name" value="GGDEF"/>
    <property type="match status" value="1"/>
</dbReference>
<gene>
    <name evidence="4" type="ORF">A2W18_09320</name>
</gene>
<dbReference type="NCBIfam" id="TIGR00254">
    <property type="entry name" value="GGDEF"/>
    <property type="match status" value="1"/>
</dbReference>
<sequence length="287" mass="31488">MEAEVSLDDHTPRILQSTPVDGATNVCEALVNYVKRTGKSVVVRDARHAKTALHGVDLDPYMRRRDVKSMLCIPLIIESAPESERLIGLLYLENKQAANTFDEQRFETLGIICLAATGRLELSRKAMTDGLTGLYNHDAFQNLLQKEFSAAQRAQQRLSVIMIDIDNFKAFNDQWGHPLGDAVLAKVAAVMRNACRQSDVVARYGGEEMAVILPNTDSASARIVAERIREYVETGGIEQNGSLLSVTVSVGVATSSSETRGPMSLVKLADQALYESKHAGRNRVSVK</sequence>
<dbReference type="GO" id="GO:0043709">
    <property type="term" value="P:cell adhesion involved in single-species biofilm formation"/>
    <property type="evidence" value="ECO:0007669"/>
    <property type="project" value="TreeGrafter"/>
</dbReference>
<dbReference type="FunFam" id="3.30.70.270:FF:000001">
    <property type="entry name" value="Diguanylate cyclase domain protein"/>
    <property type="match status" value="1"/>
</dbReference>
<evidence type="ECO:0000256" key="1">
    <source>
        <dbReference type="ARBA" id="ARBA00012528"/>
    </source>
</evidence>
<evidence type="ECO:0000313" key="5">
    <source>
        <dbReference type="Proteomes" id="UP000179076"/>
    </source>
</evidence>
<dbReference type="InterPro" id="IPR043128">
    <property type="entry name" value="Rev_trsase/Diguanyl_cyclase"/>
</dbReference>
<dbReference type="EMBL" id="MFSP01000119">
    <property type="protein sequence ID" value="OGI64811.1"/>
    <property type="molecule type" value="Genomic_DNA"/>
</dbReference>
<dbReference type="GO" id="GO:0052621">
    <property type="term" value="F:diguanylate cyclase activity"/>
    <property type="evidence" value="ECO:0007669"/>
    <property type="project" value="UniProtKB-EC"/>
</dbReference>
<dbReference type="InterPro" id="IPR029016">
    <property type="entry name" value="GAF-like_dom_sf"/>
</dbReference>
<dbReference type="InterPro" id="IPR000160">
    <property type="entry name" value="GGDEF_dom"/>
</dbReference>
<name>A0A1F6V4W8_9PROT</name>
<comment type="caution">
    <text evidence="4">The sequence shown here is derived from an EMBL/GenBank/DDBJ whole genome shotgun (WGS) entry which is preliminary data.</text>
</comment>
<dbReference type="GO" id="GO:0005886">
    <property type="term" value="C:plasma membrane"/>
    <property type="evidence" value="ECO:0007669"/>
    <property type="project" value="TreeGrafter"/>
</dbReference>
<dbReference type="Pfam" id="PF01590">
    <property type="entry name" value="GAF"/>
    <property type="match status" value="1"/>
</dbReference>
<evidence type="ECO:0000313" key="4">
    <source>
        <dbReference type="EMBL" id="OGI64811.1"/>
    </source>
</evidence>
<dbReference type="AlphaFoldDB" id="A0A1F6V4W8"/>
<dbReference type="Proteomes" id="UP000179076">
    <property type="component" value="Unassembled WGS sequence"/>
</dbReference>
<dbReference type="PANTHER" id="PTHR45138:SF9">
    <property type="entry name" value="DIGUANYLATE CYCLASE DGCM-RELATED"/>
    <property type="match status" value="1"/>
</dbReference>
<dbReference type="PROSITE" id="PS50887">
    <property type="entry name" value="GGDEF"/>
    <property type="match status" value="1"/>
</dbReference>
<evidence type="ECO:0000256" key="2">
    <source>
        <dbReference type="ARBA" id="ARBA00034247"/>
    </source>
</evidence>
<dbReference type="PANTHER" id="PTHR45138">
    <property type="entry name" value="REGULATORY COMPONENTS OF SENSORY TRANSDUCTION SYSTEM"/>
    <property type="match status" value="1"/>
</dbReference>
<dbReference type="InterPro" id="IPR003018">
    <property type="entry name" value="GAF"/>
</dbReference>
<dbReference type="EC" id="2.7.7.65" evidence="1"/>
<feature type="domain" description="GGDEF" evidence="3">
    <location>
        <begin position="156"/>
        <end position="287"/>
    </location>
</feature>
<comment type="catalytic activity">
    <reaction evidence="2">
        <text>2 GTP = 3',3'-c-di-GMP + 2 diphosphate</text>
        <dbReference type="Rhea" id="RHEA:24898"/>
        <dbReference type="ChEBI" id="CHEBI:33019"/>
        <dbReference type="ChEBI" id="CHEBI:37565"/>
        <dbReference type="ChEBI" id="CHEBI:58805"/>
        <dbReference type="EC" id="2.7.7.65"/>
    </reaction>
</comment>
<dbReference type="GO" id="GO:1902201">
    <property type="term" value="P:negative regulation of bacterial-type flagellum-dependent cell motility"/>
    <property type="evidence" value="ECO:0007669"/>
    <property type="project" value="TreeGrafter"/>
</dbReference>
<evidence type="ECO:0000259" key="3">
    <source>
        <dbReference type="PROSITE" id="PS50887"/>
    </source>
</evidence>
<accession>A0A1F6V4W8</accession>
<dbReference type="Gene3D" id="3.30.450.40">
    <property type="match status" value="1"/>
</dbReference>
<protein>
    <recommendedName>
        <fullName evidence="1">diguanylate cyclase</fullName>
        <ecNumber evidence="1">2.7.7.65</ecNumber>
    </recommendedName>
</protein>
<dbReference type="SMART" id="SM00267">
    <property type="entry name" value="GGDEF"/>
    <property type="match status" value="1"/>
</dbReference>
<dbReference type="InterPro" id="IPR029787">
    <property type="entry name" value="Nucleotide_cyclase"/>
</dbReference>